<name>A0ABM0GLL7_SACKO</name>
<dbReference type="SUPFAM" id="SSF57196">
    <property type="entry name" value="EGF/Laminin"/>
    <property type="match status" value="3"/>
</dbReference>
<dbReference type="PANTHER" id="PTHR12916">
    <property type="entry name" value="CYTOCHROME C OXIDASE POLYPEPTIDE VIC-2"/>
    <property type="match status" value="1"/>
</dbReference>
<feature type="domain" description="EGF-like" evidence="5">
    <location>
        <begin position="42"/>
        <end position="78"/>
    </location>
</feature>
<dbReference type="InterPro" id="IPR001881">
    <property type="entry name" value="EGF-like_Ca-bd_dom"/>
</dbReference>
<feature type="non-terminal residue" evidence="8">
    <location>
        <position position="280"/>
    </location>
</feature>
<protein>
    <submittedName>
        <fullName evidence="8">Sushi, nidogen and EGF-like domain-containing protein 1-like</fullName>
    </submittedName>
</protein>
<dbReference type="InterPro" id="IPR001304">
    <property type="entry name" value="C-type_lectin-like"/>
</dbReference>
<keyword evidence="3 4" id="KW-1015">Disulfide bond</keyword>
<dbReference type="InterPro" id="IPR018378">
    <property type="entry name" value="C-type_lectin_CS"/>
</dbReference>
<evidence type="ECO:0000259" key="6">
    <source>
        <dbReference type="PROSITE" id="PS50041"/>
    </source>
</evidence>
<dbReference type="PROSITE" id="PS00615">
    <property type="entry name" value="C_TYPE_LECTIN_1"/>
    <property type="match status" value="1"/>
</dbReference>
<dbReference type="PROSITE" id="PS01186">
    <property type="entry name" value="EGF_2"/>
    <property type="match status" value="2"/>
</dbReference>
<dbReference type="CDD" id="cd00054">
    <property type="entry name" value="EGF_CA"/>
    <property type="match status" value="3"/>
</dbReference>
<dbReference type="PRINTS" id="PR00010">
    <property type="entry name" value="EGFBLOOD"/>
</dbReference>
<dbReference type="Gene3D" id="3.10.100.10">
    <property type="entry name" value="Mannose-Binding Protein A, subunit A"/>
    <property type="match status" value="1"/>
</dbReference>
<dbReference type="SMART" id="SM00034">
    <property type="entry name" value="CLECT"/>
    <property type="match status" value="1"/>
</dbReference>
<reference evidence="8" key="1">
    <citation type="submission" date="2025-08" db="UniProtKB">
        <authorList>
            <consortium name="RefSeq"/>
        </authorList>
    </citation>
    <scope>IDENTIFICATION</scope>
    <source>
        <tissue evidence="8">Testes</tissue>
    </source>
</reference>
<dbReference type="SUPFAM" id="SSF56436">
    <property type="entry name" value="C-type lectin-like"/>
    <property type="match status" value="1"/>
</dbReference>
<dbReference type="PROSITE" id="PS00022">
    <property type="entry name" value="EGF_1"/>
    <property type="match status" value="3"/>
</dbReference>
<comment type="caution">
    <text evidence="4">Lacks conserved residue(s) required for the propagation of feature annotation.</text>
</comment>
<sequence>MVEISHAAAGVAGSTAMASVVSVIVTASVMSSSGEPVCQQIDIDECKDNPCRNGGECQDGVNSYTCDCISGFEGNNCERSIDDCRPNLCLNGALCVDGLNSFTCSCIAGFEGEYCQIPIDDCDPNPCQNGGTCVDGLASYTCNCGELFEGVNCEIDRPRYIAIDEAGVSWTDARDGCISISAHLAKVHSAKQHCDICNFLRESRELTGIIGDRWFGLNALETVGSFVYADGEAMTYSHWHNNQPTNGANDNCVILKSNWGFDWNDIGCDHEVVGYICEYD</sequence>
<dbReference type="InterPro" id="IPR016186">
    <property type="entry name" value="C-type_lectin-like/link_sf"/>
</dbReference>
<keyword evidence="2" id="KW-0677">Repeat</keyword>
<dbReference type="Pfam" id="PF00059">
    <property type="entry name" value="Lectin_C"/>
    <property type="match status" value="1"/>
</dbReference>
<dbReference type="Proteomes" id="UP000694865">
    <property type="component" value="Unplaced"/>
</dbReference>
<dbReference type="InterPro" id="IPR016187">
    <property type="entry name" value="CTDL_fold"/>
</dbReference>
<dbReference type="PANTHER" id="PTHR12916:SF9">
    <property type="entry name" value="NEUROGENIC LOCUS NOTCH HOMOLOG PROTEIN 1-RELATED"/>
    <property type="match status" value="1"/>
</dbReference>
<dbReference type="InterPro" id="IPR000742">
    <property type="entry name" value="EGF"/>
</dbReference>
<evidence type="ECO:0000256" key="3">
    <source>
        <dbReference type="ARBA" id="ARBA00023157"/>
    </source>
</evidence>
<organism evidence="7 8">
    <name type="scientific">Saccoglossus kowalevskii</name>
    <name type="common">Acorn worm</name>
    <dbReference type="NCBI Taxonomy" id="10224"/>
    <lineage>
        <taxon>Eukaryota</taxon>
        <taxon>Metazoa</taxon>
        <taxon>Hemichordata</taxon>
        <taxon>Enteropneusta</taxon>
        <taxon>Harrimaniidae</taxon>
        <taxon>Saccoglossus</taxon>
    </lineage>
</organism>
<dbReference type="PROSITE" id="PS50026">
    <property type="entry name" value="EGF_3"/>
    <property type="match status" value="3"/>
</dbReference>
<dbReference type="SMART" id="SM00179">
    <property type="entry name" value="EGF_CA"/>
    <property type="match status" value="3"/>
</dbReference>
<dbReference type="CDD" id="cd00037">
    <property type="entry name" value="CLECT"/>
    <property type="match status" value="1"/>
</dbReference>
<feature type="domain" description="EGF-like" evidence="5">
    <location>
        <begin position="80"/>
        <end position="116"/>
    </location>
</feature>
<feature type="domain" description="C-type lectin" evidence="6">
    <location>
        <begin position="160"/>
        <end position="271"/>
    </location>
</feature>
<evidence type="ECO:0000256" key="4">
    <source>
        <dbReference type="PROSITE-ProRule" id="PRU00076"/>
    </source>
</evidence>
<evidence type="ECO:0000313" key="8">
    <source>
        <dbReference type="RefSeq" id="XP_002732637.1"/>
    </source>
</evidence>
<gene>
    <name evidence="8" type="primary">LOC100367658</name>
</gene>
<feature type="disulfide bond" evidence="4">
    <location>
        <begin position="106"/>
        <end position="115"/>
    </location>
</feature>
<feature type="disulfide bond" evidence="4">
    <location>
        <begin position="68"/>
        <end position="77"/>
    </location>
</feature>
<dbReference type="Pfam" id="PF00008">
    <property type="entry name" value="EGF"/>
    <property type="match status" value="3"/>
</dbReference>
<dbReference type="InterPro" id="IPR000152">
    <property type="entry name" value="EGF-type_Asp/Asn_hydroxyl_site"/>
</dbReference>
<dbReference type="RefSeq" id="XP_002732637.1">
    <property type="nucleotide sequence ID" value="XM_002732591.1"/>
</dbReference>
<dbReference type="Gene3D" id="2.10.25.10">
    <property type="entry name" value="Laminin"/>
    <property type="match status" value="3"/>
</dbReference>
<feature type="disulfide bond" evidence="4">
    <location>
        <begin position="144"/>
        <end position="153"/>
    </location>
</feature>
<dbReference type="SMART" id="SM00181">
    <property type="entry name" value="EGF"/>
    <property type="match status" value="3"/>
</dbReference>
<dbReference type="PROSITE" id="PS00010">
    <property type="entry name" value="ASX_HYDROXYL"/>
    <property type="match status" value="3"/>
</dbReference>
<dbReference type="PROSITE" id="PS50041">
    <property type="entry name" value="C_TYPE_LECTIN_2"/>
    <property type="match status" value="1"/>
</dbReference>
<evidence type="ECO:0000259" key="5">
    <source>
        <dbReference type="PROSITE" id="PS50026"/>
    </source>
</evidence>
<dbReference type="GeneID" id="100367658"/>
<keyword evidence="1 4" id="KW-0245">EGF-like domain</keyword>
<keyword evidence="7" id="KW-1185">Reference proteome</keyword>
<accession>A0ABM0GLL7</accession>
<feature type="domain" description="EGF-like" evidence="5">
    <location>
        <begin position="118"/>
        <end position="154"/>
    </location>
</feature>
<evidence type="ECO:0000256" key="2">
    <source>
        <dbReference type="ARBA" id="ARBA00022737"/>
    </source>
</evidence>
<evidence type="ECO:0000256" key="1">
    <source>
        <dbReference type="ARBA" id="ARBA00022536"/>
    </source>
</evidence>
<proteinExistence type="predicted"/>
<evidence type="ECO:0000313" key="7">
    <source>
        <dbReference type="Proteomes" id="UP000694865"/>
    </source>
</evidence>